<dbReference type="EMBL" id="CP042266">
    <property type="protein sequence ID" value="QDY79629.1"/>
    <property type="molecule type" value="Genomic_DNA"/>
</dbReference>
<evidence type="ECO:0000256" key="1">
    <source>
        <dbReference type="ARBA" id="ARBA00010641"/>
    </source>
</evidence>
<feature type="domain" description="RNA polymerase sigma factor 70 region 4 type 2" evidence="7">
    <location>
        <begin position="99"/>
        <end position="148"/>
    </location>
</feature>
<evidence type="ECO:0000256" key="2">
    <source>
        <dbReference type="ARBA" id="ARBA00023015"/>
    </source>
</evidence>
<comment type="similarity">
    <text evidence="1">Belongs to the sigma-70 factor family. ECF subfamily.</text>
</comment>
<dbReference type="GO" id="GO:0006352">
    <property type="term" value="P:DNA-templated transcription initiation"/>
    <property type="evidence" value="ECO:0007669"/>
    <property type="project" value="InterPro"/>
</dbReference>
<evidence type="ECO:0000259" key="6">
    <source>
        <dbReference type="Pfam" id="PF04542"/>
    </source>
</evidence>
<dbReference type="Proteomes" id="UP000320580">
    <property type="component" value="Chromosome"/>
</dbReference>
<organism evidence="8 9">
    <name type="scientific">Streptomyces qinzhouensis</name>
    <dbReference type="NCBI Taxonomy" id="2599401"/>
    <lineage>
        <taxon>Bacteria</taxon>
        <taxon>Bacillati</taxon>
        <taxon>Actinomycetota</taxon>
        <taxon>Actinomycetes</taxon>
        <taxon>Kitasatosporales</taxon>
        <taxon>Streptomycetaceae</taxon>
        <taxon>Streptomyces</taxon>
    </lineage>
</organism>
<dbReference type="Gene3D" id="1.10.10.10">
    <property type="entry name" value="Winged helix-like DNA-binding domain superfamily/Winged helix DNA-binding domain"/>
    <property type="match status" value="1"/>
</dbReference>
<dbReference type="KEGG" id="sqz:FQU76_27315"/>
<accession>A0A5B8IPV7</accession>
<dbReference type="PANTHER" id="PTHR43133:SF50">
    <property type="entry name" value="ECF RNA POLYMERASE SIGMA FACTOR SIGM"/>
    <property type="match status" value="1"/>
</dbReference>
<evidence type="ECO:0000313" key="9">
    <source>
        <dbReference type="Proteomes" id="UP000320580"/>
    </source>
</evidence>
<keyword evidence="5" id="KW-0804">Transcription</keyword>
<gene>
    <name evidence="8" type="ORF">FQU76_27315</name>
</gene>
<keyword evidence="2" id="KW-0805">Transcription regulation</keyword>
<dbReference type="InterPro" id="IPR007627">
    <property type="entry name" value="RNA_pol_sigma70_r2"/>
</dbReference>
<sequence>MTEEEFADFYTRSVHRLTGQLYVMTGDFHEAQDVVQEAFVRAWGHRRRLEQDLGPEAWVRTVARRLAVSRWRRMVRGRRAWRRRGDPEVSEGPDPGAVDLERALRGMPARQRQCAALYYVCDLPVEQIAAETRLSTGTVKTHLFRARAGLAGLLDQQGRVRTTDGGRL</sequence>
<dbReference type="SUPFAM" id="SSF88659">
    <property type="entry name" value="Sigma3 and sigma4 domains of RNA polymerase sigma factors"/>
    <property type="match status" value="1"/>
</dbReference>
<dbReference type="InterPro" id="IPR039425">
    <property type="entry name" value="RNA_pol_sigma-70-like"/>
</dbReference>
<evidence type="ECO:0000259" key="7">
    <source>
        <dbReference type="Pfam" id="PF08281"/>
    </source>
</evidence>
<dbReference type="CDD" id="cd06171">
    <property type="entry name" value="Sigma70_r4"/>
    <property type="match status" value="1"/>
</dbReference>
<feature type="domain" description="RNA polymerase sigma-70 region 2" evidence="6">
    <location>
        <begin position="10"/>
        <end position="73"/>
    </location>
</feature>
<dbReference type="Pfam" id="PF04542">
    <property type="entry name" value="Sigma70_r2"/>
    <property type="match status" value="1"/>
</dbReference>
<dbReference type="AlphaFoldDB" id="A0A5B8IPV7"/>
<proteinExistence type="inferred from homology"/>
<keyword evidence="3" id="KW-0731">Sigma factor</keyword>
<dbReference type="Gene3D" id="1.10.1740.10">
    <property type="match status" value="1"/>
</dbReference>
<dbReference type="GO" id="GO:0016987">
    <property type="term" value="F:sigma factor activity"/>
    <property type="evidence" value="ECO:0007669"/>
    <property type="project" value="UniProtKB-KW"/>
</dbReference>
<evidence type="ECO:0000256" key="5">
    <source>
        <dbReference type="ARBA" id="ARBA00023163"/>
    </source>
</evidence>
<dbReference type="InterPro" id="IPR014284">
    <property type="entry name" value="RNA_pol_sigma-70_dom"/>
</dbReference>
<dbReference type="SUPFAM" id="SSF88946">
    <property type="entry name" value="Sigma2 domain of RNA polymerase sigma factors"/>
    <property type="match status" value="1"/>
</dbReference>
<protein>
    <submittedName>
        <fullName evidence="8">SigE family RNA polymerase sigma factor</fullName>
    </submittedName>
</protein>
<evidence type="ECO:0000256" key="3">
    <source>
        <dbReference type="ARBA" id="ARBA00023082"/>
    </source>
</evidence>
<evidence type="ECO:0000256" key="4">
    <source>
        <dbReference type="ARBA" id="ARBA00023125"/>
    </source>
</evidence>
<keyword evidence="4" id="KW-0238">DNA-binding</keyword>
<dbReference type="PANTHER" id="PTHR43133">
    <property type="entry name" value="RNA POLYMERASE ECF-TYPE SIGMA FACTO"/>
    <property type="match status" value="1"/>
</dbReference>
<dbReference type="InterPro" id="IPR013324">
    <property type="entry name" value="RNA_pol_sigma_r3/r4-like"/>
</dbReference>
<reference evidence="8 9" key="1">
    <citation type="submission" date="2019-07" db="EMBL/GenBank/DDBJ databases">
        <authorList>
            <person name="Zhu P."/>
        </authorList>
    </citation>
    <scope>NUCLEOTIDE SEQUENCE [LARGE SCALE GENOMIC DNA]</scope>
    <source>
        <strain evidence="8 9">SSL-25</strain>
    </source>
</reference>
<name>A0A5B8IPV7_9ACTN</name>
<dbReference type="OrthoDB" id="3777963at2"/>
<dbReference type="InterPro" id="IPR036388">
    <property type="entry name" value="WH-like_DNA-bd_sf"/>
</dbReference>
<dbReference type="NCBIfam" id="TIGR02937">
    <property type="entry name" value="sigma70-ECF"/>
    <property type="match status" value="1"/>
</dbReference>
<dbReference type="GO" id="GO:0003677">
    <property type="term" value="F:DNA binding"/>
    <property type="evidence" value="ECO:0007669"/>
    <property type="project" value="UniProtKB-KW"/>
</dbReference>
<dbReference type="RefSeq" id="WP_146482914.1">
    <property type="nucleotide sequence ID" value="NZ_CP042266.1"/>
</dbReference>
<evidence type="ECO:0000313" key="8">
    <source>
        <dbReference type="EMBL" id="QDY79629.1"/>
    </source>
</evidence>
<dbReference type="InterPro" id="IPR013325">
    <property type="entry name" value="RNA_pol_sigma_r2"/>
</dbReference>
<keyword evidence="9" id="KW-1185">Reference proteome</keyword>
<dbReference type="Pfam" id="PF08281">
    <property type="entry name" value="Sigma70_r4_2"/>
    <property type="match status" value="1"/>
</dbReference>
<dbReference type="InterPro" id="IPR013249">
    <property type="entry name" value="RNA_pol_sigma70_r4_t2"/>
</dbReference>